<gene>
    <name evidence="10" type="ORF">HDA44_007078</name>
</gene>
<name>A0A841E5W1_9ACTN</name>
<feature type="chain" id="PRO_5032891505" evidence="8">
    <location>
        <begin position="23"/>
        <end position="580"/>
    </location>
</feature>
<dbReference type="RefSeq" id="WP_202887742.1">
    <property type="nucleotide sequence ID" value="NZ_BAAAVN010000012.1"/>
</dbReference>
<keyword evidence="7" id="KW-0865">Zymogen</keyword>
<dbReference type="InterPro" id="IPR015366">
    <property type="entry name" value="S53_propep"/>
</dbReference>
<sequence>MIRTVVALTGAAALAIAGVAHAAPGEAQTGEQNVTVQIWLTSDLAGAARFATAVSTPGSPDFHHYLSPNAYTARFGPSAATANAVSDWLRHRGMTDVQVSSGRDYISASGPVSKLQSVPPSLAPNIMSVTGLGNEAAPRSASVARRQPTCSAYWAQHVRTVSPSYRGFAKASLPVCGYSAQQLRAAYGASWAATGRGQTVALTESEAPTNMAQTLREYARRNHLPAPKPNQFREIHVGSCGTKTQRTRSAQQYNDEAEMDSEAVYAMAPAANQLMVVGSGCDEDQALLNAVLAVLTGDGHRPSASIVSNSWQIPIGDVSPKTWHAITLRAAAEGVGLYLSSGDTPGLTMTASDPLVTAVGGTTLGLDARSNRVFETGWSNGSAMFEDRKWSELGITGAGGGTSLVYAQPAYQKGVVPASMSHVRVGGRTVVNRAVPDLAAVADLDTGMLTGYTTLDDKGKPTYRTMVNAGTSLSAPLVAGLIAGAQQGRRTPFGFINPLLYRLHGTRAINDVLPINKAMPQQNRAAYTPATATDSATIDVFDSHNPTDTDQTTVKGYDTTTGIGTPNGLPFILGLRYLAK</sequence>
<dbReference type="InterPro" id="IPR030400">
    <property type="entry name" value="Sedolisin_dom"/>
</dbReference>
<dbReference type="PROSITE" id="PS00138">
    <property type="entry name" value="SUBTILASE_SER"/>
    <property type="match status" value="1"/>
</dbReference>
<keyword evidence="8" id="KW-0732">Signal</keyword>
<organism evidence="10 11">
    <name type="scientific">Kribbella solani</name>
    <dbReference type="NCBI Taxonomy" id="236067"/>
    <lineage>
        <taxon>Bacteria</taxon>
        <taxon>Bacillati</taxon>
        <taxon>Actinomycetota</taxon>
        <taxon>Actinomycetes</taxon>
        <taxon>Propionibacteriales</taxon>
        <taxon>Kribbellaceae</taxon>
        <taxon>Kribbella</taxon>
    </lineage>
</organism>
<evidence type="ECO:0000259" key="9">
    <source>
        <dbReference type="PROSITE" id="PS51695"/>
    </source>
</evidence>
<dbReference type="CDD" id="cd04056">
    <property type="entry name" value="Peptidases_S53"/>
    <property type="match status" value="1"/>
</dbReference>
<dbReference type="InterPro" id="IPR036852">
    <property type="entry name" value="Peptidase_S8/S53_dom_sf"/>
</dbReference>
<reference evidence="10 11" key="1">
    <citation type="submission" date="2020-08" db="EMBL/GenBank/DDBJ databases">
        <title>Sequencing the genomes of 1000 actinobacteria strains.</title>
        <authorList>
            <person name="Klenk H.-P."/>
        </authorList>
    </citation>
    <scope>NUCLEOTIDE SEQUENCE [LARGE SCALE GENOMIC DNA]</scope>
    <source>
        <strain evidence="10 11">DSM 17294</strain>
    </source>
</reference>
<dbReference type="PANTHER" id="PTHR14218">
    <property type="entry name" value="PROTEASE S8 TRIPEPTIDYL PEPTIDASE I CLN2"/>
    <property type="match status" value="1"/>
</dbReference>
<evidence type="ECO:0000256" key="6">
    <source>
        <dbReference type="ARBA" id="ARBA00022837"/>
    </source>
</evidence>
<evidence type="ECO:0000256" key="2">
    <source>
        <dbReference type="ARBA" id="ARBA00022670"/>
    </source>
</evidence>
<proteinExistence type="predicted"/>
<dbReference type="GO" id="GO:0008240">
    <property type="term" value="F:tripeptidyl-peptidase activity"/>
    <property type="evidence" value="ECO:0007669"/>
    <property type="project" value="TreeGrafter"/>
</dbReference>
<keyword evidence="4" id="KW-0378">Hydrolase</keyword>
<dbReference type="GO" id="GO:0046872">
    <property type="term" value="F:metal ion binding"/>
    <property type="evidence" value="ECO:0007669"/>
    <property type="project" value="UniProtKB-KW"/>
</dbReference>
<keyword evidence="6" id="KW-0106">Calcium</keyword>
<evidence type="ECO:0000256" key="1">
    <source>
        <dbReference type="ARBA" id="ARBA00001913"/>
    </source>
</evidence>
<dbReference type="PANTHER" id="PTHR14218:SF15">
    <property type="entry name" value="TRIPEPTIDYL-PEPTIDASE 1"/>
    <property type="match status" value="1"/>
</dbReference>
<comment type="caution">
    <text evidence="10">The sequence shown here is derived from an EMBL/GenBank/DDBJ whole genome shotgun (WGS) entry which is preliminary data.</text>
</comment>
<evidence type="ECO:0000256" key="7">
    <source>
        <dbReference type="ARBA" id="ARBA00023145"/>
    </source>
</evidence>
<evidence type="ECO:0000313" key="10">
    <source>
        <dbReference type="EMBL" id="MBB5983737.1"/>
    </source>
</evidence>
<dbReference type="GO" id="GO:0004252">
    <property type="term" value="F:serine-type endopeptidase activity"/>
    <property type="evidence" value="ECO:0007669"/>
    <property type="project" value="InterPro"/>
</dbReference>
<keyword evidence="3" id="KW-0479">Metal-binding</keyword>
<comment type="cofactor">
    <cofactor evidence="1">
        <name>Ca(2+)</name>
        <dbReference type="ChEBI" id="CHEBI:29108"/>
    </cofactor>
</comment>
<feature type="signal peptide" evidence="8">
    <location>
        <begin position="1"/>
        <end position="22"/>
    </location>
</feature>
<evidence type="ECO:0000313" key="11">
    <source>
        <dbReference type="Proteomes" id="UP000558997"/>
    </source>
</evidence>
<keyword evidence="2 10" id="KW-0645">Protease</keyword>
<accession>A0A841E5W1</accession>
<dbReference type="Proteomes" id="UP000558997">
    <property type="component" value="Unassembled WGS sequence"/>
</dbReference>
<dbReference type="Pfam" id="PF09286">
    <property type="entry name" value="Pro-kuma_activ"/>
    <property type="match status" value="1"/>
</dbReference>
<evidence type="ECO:0000256" key="4">
    <source>
        <dbReference type="ARBA" id="ARBA00022801"/>
    </source>
</evidence>
<keyword evidence="11" id="KW-1185">Reference proteome</keyword>
<dbReference type="Gene3D" id="3.40.50.200">
    <property type="entry name" value="Peptidase S8/S53 domain"/>
    <property type="match status" value="1"/>
</dbReference>
<dbReference type="SMART" id="SM00944">
    <property type="entry name" value="Pro-kuma_activ"/>
    <property type="match status" value="1"/>
</dbReference>
<dbReference type="PROSITE" id="PS51695">
    <property type="entry name" value="SEDOLISIN"/>
    <property type="match status" value="1"/>
</dbReference>
<dbReference type="InterPro" id="IPR050819">
    <property type="entry name" value="Tripeptidyl-peptidase_I"/>
</dbReference>
<evidence type="ECO:0000256" key="5">
    <source>
        <dbReference type="ARBA" id="ARBA00022825"/>
    </source>
</evidence>
<dbReference type="SUPFAM" id="SSF54897">
    <property type="entry name" value="Protease propeptides/inhibitors"/>
    <property type="match status" value="1"/>
</dbReference>
<dbReference type="EMBL" id="JACHNF010000001">
    <property type="protein sequence ID" value="MBB5983737.1"/>
    <property type="molecule type" value="Genomic_DNA"/>
</dbReference>
<keyword evidence="5" id="KW-0720">Serine protease</keyword>
<evidence type="ECO:0000256" key="3">
    <source>
        <dbReference type="ARBA" id="ARBA00022723"/>
    </source>
</evidence>
<protein>
    <submittedName>
        <fullName evidence="10">Subtilase family serine protease</fullName>
    </submittedName>
</protein>
<dbReference type="CDD" id="cd11377">
    <property type="entry name" value="Pro-peptidase_S53"/>
    <property type="match status" value="1"/>
</dbReference>
<dbReference type="InterPro" id="IPR023828">
    <property type="entry name" value="Peptidase_S8_Ser-AS"/>
</dbReference>
<dbReference type="GO" id="GO:0006508">
    <property type="term" value="P:proteolysis"/>
    <property type="evidence" value="ECO:0007669"/>
    <property type="project" value="UniProtKB-KW"/>
</dbReference>
<dbReference type="AlphaFoldDB" id="A0A841E5W1"/>
<dbReference type="SUPFAM" id="SSF52743">
    <property type="entry name" value="Subtilisin-like"/>
    <property type="match status" value="1"/>
</dbReference>
<feature type="domain" description="Peptidase S53" evidence="9">
    <location>
        <begin position="177"/>
        <end position="578"/>
    </location>
</feature>
<evidence type="ECO:0000256" key="8">
    <source>
        <dbReference type="SAM" id="SignalP"/>
    </source>
</evidence>